<evidence type="ECO:0000313" key="9">
    <source>
        <dbReference type="EMBL" id="MBP0616181.1"/>
    </source>
</evidence>
<dbReference type="PROSITE" id="PS00211">
    <property type="entry name" value="ABC_TRANSPORTER_1"/>
    <property type="match status" value="1"/>
</dbReference>
<dbReference type="SUPFAM" id="SSF52540">
    <property type="entry name" value="P-loop containing nucleoside triphosphate hydrolases"/>
    <property type="match status" value="1"/>
</dbReference>
<name>A0ABS4BHG3_9HYPH</name>
<keyword evidence="7" id="KW-0472">Membrane</keyword>
<dbReference type="InterPro" id="IPR047641">
    <property type="entry name" value="ABC_transpr_MalK/UgpC-like"/>
</dbReference>
<keyword evidence="2" id="KW-0813">Transport</keyword>
<dbReference type="SUPFAM" id="SSF50331">
    <property type="entry name" value="MOP-like"/>
    <property type="match status" value="1"/>
</dbReference>
<dbReference type="SMART" id="SM00382">
    <property type="entry name" value="AAA"/>
    <property type="match status" value="1"/>
</dbReference>
<evidence type="ECO:0000259" key="8">
    <source>
        <dbReference type="PROSITE" id="PS50893"/>
    </source>
</evidence>
<protein>
    <submittedName>
        <fullName evidence="9">Sn-glycerol-3-phosphate ABC transporter ATP-binding protein UgpC</fullName>
    </submittedName>
</protein>
<dbReference type="Gene3D" id="2.40.50.100">
    <property type="match status" value="1"/>
</dbReference>
<dbReference type="InterPro" id="IPR015855">
    <property type="entry name" value="ABC_transpr_MalK-like"/>
</dbReference>
<accession>A0ABS4BHG3</accession>
<comment type="similarity">
    <text evidence="1">Belongs to the ABC transporter superfamily.</text>
</comment>
<dbReference type="InterPro" id="IPR008995">
    <property type="entry name" value="Mo/tungstate-bd_C_term_dom"/>
</dbReference>
<evidence type="ECO:0000256" key="5">
    <source>
        <dbReference type="ARBA" id="ARBA00022741"/>
    </source>
</evidence>
<proteinExistence type="inferred from homology"/>
<evidence type="ECO:0000256" key="7">
    <source>
        <dbReference type="ARBA" id="ARBA00023136"/>
    </source>
</evidence>
<keyword evidence="6 9" id="KW-0067">ATP-binding</keyword>
<dbReference type="InterPro" id="IPR027417">
    <property type="entry name" value="P-loop_NTPase"/>
</dbReference>
<dbReference type="PROSITE" id="PS50893">
    <property type="entry name" value="ABC_TRANSPORTER_2"/>
    <property type="match status" value="1"/>
</dbReference>
<comment type="caution">
    <text evidence="9">The sequence shown here is derived from an EMBL/GenBank/DDBJ whole genome shotgun (WGS) entry which is preliminary data.</text>
</comment>
<dbReference type="PANTHER" id="PTHR43875:SF3">
    <property type="entry name" value="MALTOSE_MALTODEXTRIN IMPORT ATP-BINDING PROTEIN MALK"/>
    <property type="match status" value="1"/>
</dbReference>
<dbReference type="Gene3D" id="3.40.50.300">
    <property type="entry name" value="P-loop containing nucleotide triphosphate hydrolases"/>
    <property type="match status" value="1"/>
</dbReference>
<evidence type="ECO:0000256" key="2">
    <source>
        <dbReference type="ARBA" id="ARBA00022448"/>
    </source>
</evidence>
<dbReference type="NCBIfam" id="NF008653">
    <property type="entry name" value="PRK11650.1"/>
    <property type="match status" value="1"/>
</dbReference>
<dbReference type="Pfam" id="PF00005">
    <property type="entry name" value="ABC_tran"/>
    <property type="match status" value="1"/>
</dbReference>
<evidence type="ECO:0000256" key="4">
    <source>
        <dbReference type="ARBA" id="ARBA00022519"/>
    </source>
</evidence>
<evidence type="ECO:0000256" key="3">
    <source>
        <dbReference type="ARBA" id="ARBA00022475"/>
    </source>
</evidence>
<dbReference type="CDD" id="cd03301">
    <property type="entry name" value="ABC_MalK_N"/>
    <property type="match status" value="1"/>
</dbReference>
<organism evidence="9 10">
    <name type="scientific">Jiella mangrovi</name>
    <dbReference type="NCBI Taxonomy" id="2821407"/>
    <lineage>
        <taxon>Bacteria</taxon>
        <taxon>Pseudomonadati</taxon>
        <taxon>Pseudomonadota</taxon>
        <taxon>Alphaproteobacteria</taxon>
        <taxon>Hyphomicrobiales</taxon>
        <taxon>Aurantimonadaceae</taxon>
        <taxon>Jiella</taxon>
    </lineage>
</organism>
<keyword evidence="5" id="KW-0547">Nucleotide-binding</keyword>
<dbReference type="RefSeq" id="WP_209594667.1">
    <property type="nucleotide sequence ID" value="NZ_JAGJCF010000006.1"/>
</dbReference>
<keyword evidence="3" id="KW-1003">Cell membrane</keyword>
<dbReference type="EMBL" id="JAGJCF010000006">
    <property type="protein sequence ID" value="MBP0616181.1"/>
    <property type="molecule type" value="Genomic_DNA"/>
</dbReference>
<sequence length="369" mass="39951">MANLKLTKVKKAYGAVEVLHGIDLDIAAGEFVVFVGPSGCGKSTLLRVIAGLEDITGGTLEIGGRVVNSLTPKQRGIAMVFQSYALYPHMTVYDNMAFGLTLEKGTPKSEIDKRVREAARILQIEDYLERLPKALSGGQRQRVAIGRAITRDPQVFLFDEPLSNLDAALRVQTRIEIARLHEKMAGTTMIYVTHDQVEAMTLADRIVVLNKGHVEQVGSPMELYNSPDNLFVAKFLGSPSMNILPARIESAGSTTRVVPEGGSTVDLPIATPASAQGQTAHLGIRPEDLSMTSEANPPFSGEVVLTESLGEVTLVYVDIGRTDDPFVAKLPGEVSIERGRRIGLTAKPEAMRLFDESGQALRGEMRRAA</sequence>
<dbReference type="Gene3D" id="2.40.50.140">
    <property type="entry name" value="Nucleic acid-binding proteins"/>
    <property type="match status" value="1"/>
</dbReference>
<keyword evidence="10" id="KW-1185">Reference proteome</keyword>
<dbReference type="InterPro" id="IPR003593">
    <property type="entry name" value="AAA+_ATPase"/>
</dbReference>
<dbReference type="PANTHER" id="PTHR43875">
    <property type="entry name" value="MALTODEXTRIN IMPORT ATP-BINDING PROTEIN MSMX"/>
    <property type="match status" value="1"/>
</dbReference>
<evidence type="ECO:0000256" key="6">
    <source>
        <dbReference type="ARBA" id="ARBA00022840"/>
    </source>
</evidence>
<dbReference type="InterPro" id="IPR017871">
    <property type="entry name" value="ABC_transporter-like_CS"/>
</dbReference>
<dbReference type="InterPro" id="IPR012340">
    <property type="entry name" value="NA-bd_OB-fold"/>
</dbReference>
<evidence type="ECO:0000313" key="10">
    <source>
        <dbReference type="Proteomes" id="UP000678276"/>
    </source>
</evidence>
<gene>
    <name evidence="9" type="primary">ugpC</name>
    <name evidence="9" type="ORF">J6595_11360</name>
</gene>
<evidence type="ECO:0000256" key="1">
    <source>
        <dbReference type="ARBA" id="ARBA00005417"/>
    </source>
</evidence>
<dbReference type="InterPro" id="IPR040582">
    <property type="entry name" value="OB_MalK-like"/>
</dbReference>
<dbReference type="Proteomes" id="UP000678276">
    <property type="component" value="Unassembled WGS sequence"/>
</dbReference>
<dbReference type="Pfam" id="PF17912">
    <property type="entry name" value="OB_MalK"/>
    <property type="match status" value="1"/>
</dbReference>
<dbReference type="InterPro" id="IPR003439">
    <property type="entry name" value="ABC_transporter-like_ATP-bd"/>
</dbReference>
<feature type="domain" description="ABC transporter" evidence="8">
    <location>
        <begin position="4"/>
        <end position="236"/>
    </location>
</feature>
<reference evidence="9 10" key="1">
    <citation type="submission" date="2021-04" db="EMBL/GenBank/DDBJ databases">
        <title>Whole genome sequence of Jiella sp. KSK16Y-1.</title>
        <authorList>
            <person name="Tuo L."/>
        </authorList>
    </citation>
    <scope>NUCLEOTIDE SEQUENCE [LARGE SCALE GENOMIC DNA]</scope>
    <source>
        <strain evidence="9 10">KSK16Y-1</strain>
    </source>
</reference>
<dbReference type="GO" id="GO:0005524">
    <property type="term" value="F:ATP binding"/>
    <property type="evidence" value="ECO:0007669"/>
    <property type="project" value="UniProtKB-KW"/>
</dbReference>
<keyword evidence="4" id="KW-0997">Cell inner membrane</keyword>